<keyword evidence="3" id="KW-1185">Reference proteome</keyword>
<keyword evidence="1" id="KW-0732">Signal</keyword>
<dbReference type="EMBL" id="CAXLJM020000065">
    <property type="protein sequence ID" value="CAL8120944.1"/>
    <property type="molecule type" value="Genomic_DNA"/>
</dbReference>
<protein>
    <submittedName>
        <fullName evidence="2">Uncharacterized protein</fullName>
    </submittedName>
</protein>
<gene>
    <name evidence="2" type="ORF">ODALV1_LOCUS19145</name>
</gene>
<evidence type="ECO:0000313" key="3">
    <source>
        <dbReference type="Proteomes" id="UP001642540"/>
    </source>
</evidence>
<feature type="signal peptide" evidence="1">
    <location>
        <begin position="1"/>
        <end position="33"/>
    </location>
</feature>
<evidence type="ECO:0000256" key="1">
    <source>
        <dbReference type="SAM" id="SignalP"/>
    </source>
</evidence>
<evidence type="ECO:0000313" key="2">
    <source>
        <dbReference type="EMBL" id="CAL8120944.1"/>
    </source>
</evidence>
<sequence length="539" mass="60794">MKARISVQLSPKNIHVKLLLLVFLLSNNSLVSVDSKIALSRFLPHIQERWEQYVLYFFHPKGINYSDFVWDSSFKTRLAIITNNTGLDSGTYRYSNTLNIVFSSLEIGDELNSVNKTLLAFSEVLVPSKSVFIFTRKKLTGIVHGKDFSFAQWHYTLPIFPALKLLLDVPANSKDSPGKFKIIPICSGYCSSLSTSLAKFEQNLLTSGPASIHRSLFWNANRKTVPGLAWDGYKWIRDTPKEKQHACLTPQTLLDYRCRADLMSLLLLFATHNFTIDLQRKSSKSPVTMDARKPFVGWEVVVVPTASFSRTLSISTSRVTFFEFDSHGLLYCPKLKGEKQPYLGLSAWYEPFNSDIWAMTIAIMLYGFVCSLHYRNITKIGIKILTYVSGVLGQGSSSEIKNFVTFYALIYLMSLYGNGLTSITTVRSTPTAIKTVKELLSKQYKIIYNPDKLNQIVHEIFNDDFKILGISGRLFEHFSPRNLSSQDDTVASFAEANSKVAYMAYTSTITFLKADVGQIIKTTSNIEIDTAAGNYYGKE</sequence>
<reference evidence="2 3" key="1">
    <citation type="submission" date="2024-08" db="EMBL/GenBank/DDBJ databases">
        <authorList>
            <person name="Cucini C."/>
            <person name="Frati F."/>
        </authorList>
    </citation>
    <scope>NUCLEOTIDE SEQUENCE [LARGE SCALE GENOMIC DNA]</scope>
</reference>
<dbReference type="Proteomes" id="UP001642540">
    <property type="component" value="Unassembled WGS sequence"/>
</dbReference>
<organism evidence="2 3">
    <name type="scientific">Orchesella dallaii</name>
    <dbReference type="NCBI Taxonomy" id="48710"/>
    <lineage>
        <taxon>Eukaryota</taxon>
        <taxon>Metazoa</taxon>
        <taxon>Ecdysozoa</taxon>
        <taxon>Arthropoda</taxon>
        <taxon>Hexapoda</taxon>
        <taxon>Collembola</taxon>
        <taxon>Entomobryomorpha</taxon>
        <taxon>Entomobryoidea</taxon>
        <taxon>Orchesellidae</taxon>
        <taxon>Orchesellinae</taxon>
        <taxon>Orchesella</taxon>
    </lineage>
</organism>
<comment type="caution">
    <text evidence="2">The sequence shown here is derived from an EMBL/GenBank/DDBJ whole genome shotgun (WGS) entry which is preliminary data.</text>
</comment>
<accession>A0ABP1R7S3</accession>
<name>A0ABP1R7S3_9HEXA</name>
<feature type="chain" id="PRO_5047357084" evidence="1">
    <location>
        <begin position="34"/>
        <end position="539"/>
    </location>
</feature>
<proteinExistence type="predicted"/>